<evidence type="ECO:0000313" key="2">
    <source>
        <dbReference type="Proteomes" id="UP000008672"/>
    </source>
</evidence>
<reference evidence="2" key="1">
    <citation type="submission" date="2011-08" db="EMBL/GenBank/DDBJ databases">
        <title>The draft genome of Latimeria chalumnae.</title>
        <authorList>
            <person name="Di Palma F."/>
            <person name="Alfoldi J."/>
            <person name="Johnson J."/>
            <person name="Berlin A."/>
            <person name="Gnerre S."/>
            <person name="Jaffe D."/>
            <person name="MacCallum I."/>
            <person name="Young S."/>
            <person name="Walker B.J."/>
            <person name="Lander E."/>
            <person name="Lindblad-Toh K."/>
        </authorList>
    </citation>
    <scope>NUCLEOTIDE SEQUENCE [LARGE SCALE GENOMIC DNA]</scope>
    <source>
        <strain evidence="2">Wild caught</strain>
    </source>
</reference>
<evidence type="ECO:0000313" key="1">
    <source>
        <dbReference type="Ensembl" id="ENSLACP00000014768.1"/>
    </source>
</evidence>
<dbReference type="PANTHER" id="PTHR45913:SF10">
    <property type="entry name" value="DUF4371 DOMAIN-CONTAINING PROTEIN"/>
    <property type="match status" value="1"/>
</dbReference>
<dbReference type="GeneTree" id="ENSGT00950000182812"/>
<dbReference type="EMBL" id="AFYH01062932">
    <property type="status" value="NOT_ANNOTATED_CDS"/>
    <property type="molecule type" value="Genomic_DNA"/>
</dbReference>
<keyword evidence="2" id="KW-1185">Reference proteome</keyword>
<proteinExistence type="predicted"/>
<name>H3AYP7_LATCH</name>
<dbReference type="InParanoid" id="H3AYP7"/>
<dbReference type="HOGENOM" id="CLU_021316_1_1_1"/>
<dbReference type="OMA" id="CTIMMAN"/>
<dbReference type="eggNOG" id="ENOG502QUWI">
    <property type="taxonomic scope" value="Eukaryota"/>
</dbReference>
<reference evidence="1" key="2">
    <citation type="submission" date="2025-08" db="UniProtKB">
        <authorList>
            <consortium name="Ensembl"/>
        </authorList>
    </citation>
    <scope>IDENTIFICATION</scope>
</reference>
<evidence type="ECO:0008006" key="3">
    <source>
        <dbReference type="Google" id="ProtNLM"/>
    </source>
</evidence>
<dbReference type="Proteomes" id="UP000008672">
    <property type="component" value="Unassembled WGS sequence"/>
</dbReference>
<reference evidence="1" key="3">
    <citation type="submission" date="2025-09" db="UniProtKB">
        <authorList>
            <consortium name="Ensembl"/>
        </authorList>
    </citation>
    <scope>IDENTIFICATION</scope>
</reference>
<accession>H3AYP7</accession>
<dbReference type="AlphaFoldDB" id="H3AYP7"/>
<protein>
    <recommendedName>
        <fullName evidence="3">HAT C-terminal dimerisation domain-containing protein</fullName>
    </recommendedName>
</protein>
<sequence length="353" mass="40715">DSAPSMTGKHKGFVALCQNNRNVPFSFHCIVHQEALCAQSCGVELSDVMALVVRIVNWILARALNHHQFQSLLEEVDYEYPGLLMHNNVRWLSHGKVLTRFAACLKEIKTFLEMKGVTHPELSNCDWLLKFYYLVDITGHLNQLNVKLQGQGNTVLPLQQAGFAFESKLNLFIRDIETGRLTHFEMLRFVMEEDPSNNLDLQQLVAFTSDLLMSFKSCFVEFHRHSTLFKFMIRPHETCVEALDLTVILGISVGDLELEVADFKESDIWVEKFHTLNSTWNELPLTYSTMQNVSFALLTMFGSTYMCEQAFSHLNHIKNNLRSRLTEDSLLNLTTYEPDFKEIRKTMQQQKSH</sequence>
<organism evidence="1 2">
    <name type="scientific">Latimeria chalumnae</name>
    <name type="common">Coelacanth</name>
    <dbReference type="NCBI Taxonomy" id="7897"/>
    <lineage>
        <taxon>Eukaryota</taxon>
        <taxon>Metazoa</taxon>
        <taxon>Chordata</taxon>
        <taxon>Craniata</taxon>
        <taxon>Vertebrata</taxon>
        <taxon>Euteleostomi</taxon>
        <taxon>Coelacanthiformes</taxon>
        <taxon>Coelacanthidae</taxon>
        <taxon>Latimeria</taxon>
    </lineage>
</organism>
<dbReference type="PANTHER" id="PTHR45913">
    <property type="entry name" value="EPM2A-INTERACTING PROTEIN 1"/>
    <property type="match status" value="1"/>
</dbReference>
<dbReference type="Ensembl" id="ENSLACT00000014871.1">
    <property type="protein sequence ID" value="ENSLACP00000014768.1"/>
    <property type="gene ID" value="ENSLACG00000012999.1"/>
</dbReference>